<protein>
    <submittedName>
        <fullName evidence="2">RNA methyltransferase</fullName>
    </submittedName>
</protein>
<dbReference type="InterPro" id="IPR000241">
    <property type="entry name" value="RlmKL-like_Mtase"/>
</dbReference>
<proteinExistence type="predicted"/>
<evidence type="ECO:0000313" key="3">
    <source>
        <dbReference type="Proteomes" id="UP001153387"/>
    </source>
</evidence>
<comment type="caution">
    <text evidence="2">The sequence shown here is derived from an EMBL/GenBank/DDBJ whole genome shotgun (WGS) entry which is preliminary data.</text>
</comment>
<keyword evidence="2" id="KW-0808">Transferase</keyword>
<name>A0A9X4QKQ6_9BACL</name>
<keyword evidence="2" id="KW-0489">Methyltransferase</keyword>
<evidence type="ECO:0000259" key="1">
    <source>
        <dbReference type="Pfam" id="PF01170"/>
    </source>
</evidence>
<dbReference type="GO" id="GO:0030488">
    <property type="term" value="P:tRNA methylation"/>
    <property type="evidence" value="ECO:0007669"/>
    <property type="project" value="TreeGrafter"/>
</dbReference>
<dbReference type="GO" id="GO:0016423">
    <property type="term" value="F:tRNA (guanine) methyltransferase activity"/>
    <property type="evidence" value="ECO:0007669"/>
    <property type="project" value="TreeGrafter"/>
</dbReference>
<dbReference type="Proteomes" id="UP001153387">
    <property type="component" value="Unassembled WGS sequence"/>
</dbReference>
<keyword evidence="3" id="KW-1185">Reference proteome</keyword>
<sequence>MTLSPHSIQYVYTCAAHEDERSLCRLELRALFGIEPEWPVFKSSAAIDPSRSPFIRERIEVLYEGDSVDDVSVQAANMPALHSSFKVLFVKTNDLTAAEKMTYEEHREIERQVGMRIKGKADMRHPDLVFGIATLGGRWYFGPYAKNRSVWLAHMNKPRNYSMALPARLARALANIAVPRPEGVKAIDPCCGIGTVLVEALSMGIDIVGREINPQLAVGARENLAFFGLQGEVVLGPIAEAGECYDAAIVDLPYNHVSKITSEEQLSILRHARRIAGRVAVVSIEPIDDMLAVAGFAIADRGLVKKGTFRRYVMLCH</sequence>
<feature type="domain" description="Ribosomal RNA large subunit methyltransferase K/L-like methyltransferase" evidence="1">
    <location>
        <begin position="158"/>
        <end position="223"/>
    </location>
</feature>
<dbReference type="SUPFAM" id="SSF53335">
    <property type="entry name" value="S-adenosyl-L-methionine-dependent methyltransferases"/>
    <property type="match status" value="1"/>
</dbReference>
<dbReference type="PANTHER" id="PTHR14911:SF13">
    <property type="entry name" value="TRNA (GUANINE(6)-N2)-METHYLTRANSFERASE THUMP3"/>
    <property type="match status" value="1"/>
</dbReference>
<dbReference type="EMBL" id="JAPDHZ010000002">
    <property type="protein sequence ID" value="MDG0789889.1"/>
    <property type="molecule type" value="Genomic_DNA"/>
</dbReference>
<reference evidence="2 3" key="1">
    <citation type="submission" date="2022-10" db="EMBL/GenBank/DDBJ databases">
        <title>Comparative genomic analysis of Cohnella hashimotonis sp. nov., isolated from the International Space Station.</title>
        <authorList>
            <person name="Simpson A."/>
            <person name="Venkateswaran K."/>
        </authorList>
    </citation>
    <scope>NUCLEOTIDE SEQUENCE [LARGE SCALE GENOMIC DNA]</scope>
    <source>
        <strain evidence="2 3">DSM 18997</strain>
    </source>
</reference>
<dbReference type="PANTHER" id="PTHR14911">
    <property type="entry name" value="THUMP DOMAIN-CONTAINING"/>
    <property type="match status" value="1"/>
</dbReference>
<dbReference type="CDD" id="cd02440">
    <property type="entry name" value="AdoMet_MTases"/>
    <property type="match status" value="1"/>
</dbReference>
<gene>
    <name evidence="2" type="ORF">OMP38_02785</name>
</gene>
<dbReference type="Gene3D" id="3.40.50.150">
    <property type="entry name" value="Vaccinia Virus protein VP39"/>
    <property type="match status" value="1"/>
</dbReference>
<dbReference type="AlphaFoldDB" id="A0A9X4QKQ6"/>
<dbReference type="Pfam" id="PF01170">
    <property type="entry name" value="UPF0020"/>
    <property type="match status" value="1"/>
</dbReference>
<dbReference type="InterPro" id="IPR029063">
    <property type="entry name" value="SAM-dependent_MTases_sf"/>
</dbReference>
<accession>A0A9X4QKQ6</accession>
<dbReference type="RefSeq" id="WP_277563777.1">
    <property type="nucleotide sequence ID" value="NZ_JAPDHZ010000002.1"/>
</dbReference>
<evidence type="ECO:0000313" key="2">
    <source>
        <dbReference type="EMBL" id="MDG0789889.1"/>
    </source>
</evidence>
<organism evidence="2 3">
    <name type="scientific">Cohnella ginsengisoli</name>
    <dbReference type="NCBI Taxonomy" id="425004"/>
    <lineage>
        <taxon>Bacteria</taxon>
        <taxon>Bacillati</taxon>
        <taxon>Bacillota</taxon>
        <taxon>Bacilli</taxon>
        <taxon>Bacillales</taxon>
        <taxon>Paenibacillaceae</taxon>
        <taxon>Cohnella</taxon>
    </lineage>
</organism>